<dbReference type="AlphaFoldDB" id="A0AAU9TSN7"/>
<evidence type="ECO:0000313" key="1">
    <source>
        <dbReference type="EMBL" id="CAH2088892.1"/>
    </source>
</evidence>
<evidence type="ECO:0000313" key="2">
    <source>
        <dbReference type="Proteomes" id="UP001153954"/>
    </source>
</evidence>
<dbReference type="EMBL" id="CAKOGL010000007">
    <property type="protein sequence ID" value="CAH2088892.1"/>
    <property type="molecule type" value="Genomic_DNA"/>
</dbReference>
<comment type="caution">
    <text evidence="1">The sequence shown here is derived from an EMBL/GenBank/DDBJ whole genome shotgun (WGS) entry which is preliminary data.</text>
</comment>
<protein>
    <submittedName>
        <fullName evidence="1">Uncharacterized protein</fullName>
    </submittedName>
</protein>
<organism evidence="1 2">
    <name type="scientific">Euphydryas editha</name>
    <name type="common">Edith's checkerspot</name>
    <dbReference type="NCBI Taxonomy" id="104508"/>
    <lineage>
        <taxon>Eukaryota</taxon>
        <taxon>Metazoa</taxon>
        <taxon>Ecdysozoa</taxon>
        <taxon>Arthropoda</taxon>
        <taxon>Hexapoda</taxon>
        <taxon>Insecta</taxon>
        <taxon>Pterygota</taxon>
        <taxon>Neoptera</taxon>
        <taxon>Endopterygota</taxon>
        <taxon>Lepidoptera</taxon>
        <taxon>Glossata</taxon>
        <taxon>Ditrysia</taxon>
        <taxon>Papilionoidea</taxon>
        <taxon>Nymphalidae</taxon>
        <taxon>Nymphalinae</taxon>
        <taxon>Euphydryas</taxon>
    </lineage>
</organism>
<sequence length="88" mass="10358">MKTGRSKLMLKLVEETSKNVRNTNFIHEKCINEEDSIPETPGNLARVEINVMISLTLEERQDAFEKFWKFGNSDREKQWLHVANYTTK</sequence>
<proteinExistence type="predicted"/>
<dbReference type="Proteomes" id="UP001153954">
    <property type="component" value="Unassembled WGS sequence"/>
</dbReference>
<reference evidence="1" key="1">
    <citation type="submission" date="2022-03" db="EMBL/GenBank/DDBJ databases">
        <authorList>
            <person name="Tunstrom K."/>
        </authorList>
    </citation>
    <scope>NUCLEOTIDE SEQUENCE</scope>
</reference>
<name>A0AAU9TSN7_EUPED</name>
<accession>A0AAU9TSN7</accession>
<gene>
    <name evidence="1" type="ORF">EEDITHA_LOCUS5006</name>
</gene>
<keyword evidence="2" id="KW-1185">Reference proteome</keyword>